<evidence type="ECO:0000313" key="1">
    <source>
        <dbReference type="EMBL" id="CAG7889044.1"/>
    </source>
</evidence>
<dbReference type="EMBL" id="LS974617">
    <property type="protein sequence ID" value="CAG7889044.1"/>
    <property type="molecule type" value="Genomic_DNA"/>
</dbReference>
<name>A0A3P5Z9F4_BRACM</name>
<dbReference type="AlphaFoldDB" id="A0A3P5Z9F4"/>
<gene>
    <name evidence="2" type="ORF">BRAA01T02994Z</name>
    <name evidence="1" type="ORF">BRAPAZ1V2_A01P31200.2</name>
</gene>
<sequence length="76" mass="8518">MMILSLSRNLIIRYCGHFLEAKLTKSQAKQIAASLNMVKKLLLALSTQVQCGKTLDRTSANTLGRRLCELGDNFNY</sequence>
<evidence type="ECO:0000313" key="2">
    <source>
        <dbReference type="EMBL" id="VDC76492.1"/>
    </source>
</evidence>
<organism evidence="2">
    <name type="scientific">Brassica campestris</name>
    <name type="common">Field mustard</name>
    <dbReference type="NCBI Taxonomy" id="3711"/>
    <lineage>
        <taxon>Eukaryota</taxon>
        <taxon>Viridiplantae</taxon>
        <taxon>Streptophyta</taxon>
        <taxon>Embryophyta</taxon>
        <taxon>Tracheophyta</taxon>
        <taxon>Spermatophyta</taxon>
        <taxon>Magnoliopsida</taxon>
        <taxon>eudicotyledons</taxon>
        <taxon>Gunneridae</taxon>
        <taxon>Pentapetalae</taxon>
        <taxon>rosids</taxon>
        <taxon>malvids</taxon>
        <taxon>Brassicales</taxon>
        <taxon>Brassicaceae</taxon>
        <taxon>Brassiceae</taxon>
        <taxon>Brassica</taxon>
    </lineage>
</organism>
<dbReference type="EMBL" id="LR031571">
    <property type="protein sequence ID" value="VDC76492.1"/>
    <property type="molecule type" value="Genomic_DNA"/>
</dbReference>
<dbReference type="Gramene" id="A01p31200.2_BraZ1">
    <property type="protein sequence ID" value="A01p31200.2_BraZ1.CDS"/>
    <property type="gene ID" value="A01g31200.2_BraZ1"/>
</dbReference>
<accession>A0A3P5Z9F4</accession>
<protein>
    <submittedName>
        <fullName evidence="1">Uncharacterized protein</fullName>
    </submittedName>
</protein>
<proteinExistence type="predicted"/>
<dbReference type="Proteomes" id="UP000694005">
    <property type="component" value="Chromosome A01"/>
</dbReference>
<reference evidence="2" key="1">
    <citation type="submission" date="2018-11" db="EMBL/GenBank/DDBJ databases">
        <authorList>
            <consortium name="Genoscope - CEA"/>
            <person name="William W."/>
        </authorList>
    </citation>
    <scope>NUCLEOTIDE SEQUENCE</scope>
</reference>